<dbReference type="PANTHER" id="PTHR43861:SF1">
    <property type="entry name" value="TRANS-ACONITATE 2-METHYLTRANSFERASE"/>
    <property type="match status" value="1"/>
</dbReference>
<dbReference type="Proteomes" id="UP001321473">
    <property type="component" value="Unassembled WGS sequence"/>
</dbReference>
<reference evidence="2 3" key="1">
    <citation type="journal article" date="2023" name="Arcadia Sci">
        <title>De novo assembly of a long-read Amblyomma americanum tick genome.</title>
        <authorList>
            <person name="Chou S."/>
            <person name="Poskanzer K.E."/>
            <person name="Rollins M."/>
            <person name="Thuy-Boun P.S."/>
        </authorList>
    </citation>
    <scope>NUCLEOTIDE SEQUENCE [LARGE SCALE GENOMIC DNA]</scope>
    <source>
        <strain evidence="2">F_SG_1</strain>
        <tissue evidence="2">Salivary glands</tissue>
    </source>
</reference>
<sequence length="295" mass="34168">MQDSQGTDHTEQKKSDLDPESFTWLKVLSYKENLKALESTRFRQPASDQHQYLDIGCGPGNFLMEHLLPRLRPYRRFVGTDISRDMIEYARTRYGTQDVSFELLDIDHGNPQAIVDKYGPFERAYSFLTFHYVWDLDRAYRNIHRLLGDGGECLVVYFTRTGITDVWHRLYQDEEWRRYMPNLAEMFAERYCMDEPVPEKELVARERSAVAAAGLDMVACRTYSSIWTFPSVDACLKTYVPFFKLDAKVPAQRRGAFWEDWRRALREGSTTTASGGIALTYEIILAHSRKPGAAA</sequence>
<accession>A0AAQ4EP04</accession>
<dbReference type="SUPFAM" id="SSF53335">
    <property type="entry name" value="S-adenosyl-L-methionine-dependent methyltransferases"/>
    <property type="match status" value="1"/>
</dbReference>
<dbReference type="InterPro" id="IPR029063">
    <property type="entry name" value="SAM-dependent_MTases_sf"/>
</dbReference>
<evidence type="ECO:0000259" key="1">
    <source>
        <dbReference type="Pfam" id="PF13847"/>
    </source>
</evidence>
<dbReference type="Pfam" id="PF13847">
    <property type="entry name" value="Methyltransf_31"/>
    <property type="match status" value="1"/>
</dbReference>
<gene>
    <name evidence="2" type="ORF">V5799_030252</name>
</gene>
<dbReference type="PANTHER" id="PTHR43861">
    <property type="entry name" value="TRANS-ACONITATE 2-METHYLTRANSFERASE-RELATED"/>
    <property type="match status" value="1"/>
</dbReference>
<dbReference type="CDD" id="cd02440">
    <property type="entry name" value="AdoMet_MTases"/>
    <property type="match status" value="1"/>
</dbReference>
<protein>
    <recommendedName>
        <fullName evidence="1">Methyltransferase domain-containing protein</fullName>
    </recommendedName>
</protein>
<dbReference type="AlphaFoldDB" id="A0AAQ4EP04"/>
<keyword evidence="3" id="KW-1185">Reference proteome</keyword>
<comment type="caution">
    <text evidence="2">The sequence shown here is derived from an EMBL/GenBank/DDBJ whole genome shotgun (WGS) entry which is preliminary data.</text>
</comment>
<dbReference type="InterPro" id="IPR025714">
    <property type="entry name" value="Methyltranfer_dom"/>
</dbReference>
<evidence type="ECO:0000313" key="2">
    <source>
        <dbReference type="EMBL" id="KAK8776401.1"/>
    </source>
</evidence>
<proteinExistence type="predicted"/>
<dbReference type="EMBL" id="JARKHS020012988">
    <property type="protein sequence ID" value="KAK8776401.1"/>
    <property type="molecule type" value="Genomic_DNA"/>
</dbReference>
<dbReference type="Gene3D" id="3.40.50.150">
    <property type="entry name" value="Vaccinia Virus protein VP39"/>
    <property type="match status" value="1"/>
</dbReference>
<feature type="domain" description="Methyltransferase" evidence="1">
    <location>
        <begin position="48"/>
        <end position="159"/>
    </location>
</feature>
<evidence type="ECO:0000313" key="3">
    <source>
        <dbReference type="Proteomes" id="UP001321473"/>
    </source>
</evidence>
<name>A0AAQ4EP04_AMBAM</name>
<organism evidence="2 3">
    <name type="scientific">Amblyomma americanum</name>
    <name type="common">Lone star tick</name>
    <dbReference type="NCBI Taxonomy" id="6943"/>
    <lineage>
        <taxon>Eukaryota</taxon>
        <taxon>Metazoa</taxon>
        <taxon>Ecdysozoa</taxon>
        <taxon>Arthropoda</taxon>
        <taxon>Chelicerata</taxon>
        <taxon>Arachnida</taxon>
        <taxon>Acari</taxon>
        <taxon>Parasitiformes</taxon>
        <taxon>Ixodida</taxon>
        <taxon>Ixodoidea</taxon>
        <taxon>Ixodidae</taxon>
        <taxon>Amblyomminae</taxon>
        <taxon>Amblyomma</taxon>
    </lineage>
</organism>